<gene>
    <name evidence="2" type="ORF">A3B74_03960</name>
</gene>
<feature type="domain" description="Extradiol ring-cleavage dioxygenase class III enzyme subunit B" evidence="1">
    <location>
        <begin position="7"/>
        <end position="257"/>
    </location>
</feature>
<evidence type="ECO:0000313" key="3">
    <source>
        <dbReference type="Proteomes" id="UP000177165"/>
    </source>
</evidence>
<sequence length="264" mass="29729">MALIFGAITPHPPLLLPSIGKGKEVRLTKTIQGFRALEEYFYTSKPDTVIIISPHGPITVDNFYMNVAERFRSELQDFGDMSTNLTFSGDIGFVSKIKEKCDQDCFPVKLLSQEALDYGTLVPLFFLTQHTPNIKIVPISYSWLDYELHYRFGVILQQEILNSSKRIAVIASGDLSHRLTKEAPAGFSPHAQKLDETIIEAVQQKDKATLLHIDPLLVKEGNECGLRSLLILLGIFNSVNYQPVIMSYEYPFGIGYLIARFDVQ</sequence>
<accession>A0A1G2AQ39</accession>
<dbReference type="GO" id="GO:0016702">
    <property type="term" value="F:oxidoreductase activity, acting on single donors with incorporation of molecular oxygen, incorporation of two atoms of oxygen"/>
    <property type="evidence" value="ECO:0007669"/>
    <property type="project" value="UniProtKB-ARBA"/>
</dbReference>
<dbReference type="AlphaFoldDB" id="A0A1G2AQ39"/>
<name>A0A1G2AQ39_9BACT</name>
<evidence type="ECO:0000313" key="2">
    <source>
        <dbReference type="EMBL" id="OGY79013.1"/>
    </source>
</evidence>
<proteinExistence type="predicted"/>
<dbReference type="InterPro" id="IPR004183">
    <property type="entry name" value="Xdiol_dOase_suB"/>
</dbReference>
<dbReference type="STRING" id="1798540.A3B74_03960"/>
<dbReference type="Gene3D" id="3.40.830.10">
    <property type="entry name" value="LigB-like"/>
    <property type="match status" value="1"/>
</dbReference>
<reference evidence="2 3" key="1">
    <citation type="journal article" date="2016" name="Nat. Commun.">
        <title>Thousands of microbial genomes shed light on interconnected biogeochemical processes in an aquifer system.</title>
        <authorList>
            <person name="Anantharaman K."/>
            <person name="Brown C.T."/>
            <person name="Hug L.A."/>
            <person name="Sharon I."/>
            <person name="Castelle C.J."/>
            <person name="Probst A.J."/>
            <person name="Thomas B.C."/>
            <person name="Singh A."/>
            <person name="Wilkins M.J."/>
            <person name="Karaoz U."/>
            <person name="Brodie E.L."/>
            <person name="Williams K.H."/>
            <person name="Hubbard S.S."/>
            <person name="Banfield J.F."/>
        </authorList>
    </citation>
    <scope>NUCLEOTIDE SEQUENCE [LARGE SCALE GENOMIC DNA]</scope>
</reference>
<organism evidence="2 3">
    <name type="scientific">Candidatus Kerfeldbacteria bacterium RIFCSPHIGHO2_02_FULL_42_14</name>
    <dbReference type="NCBI Taxonomy" id="1798540"/>
    <lineage>
        <taxon>Bacteria</taxon>
        <taxon>Candidatus Kerfeldiibacteriota</taxon>
    </lineage>
</organism>
<comment type="caution">
    <text evidence="2">The sequence shown here is derived from an EMBL/GenBank/DDBJ whole genome shotgun (WGS) entry which is preliminary data.</text>
</comment>
<evidence type="ECO:0000259" key="1">
    <source>
        <dbReference type="Pfam" id="PF02900"/>
    </source>
</evidence>
<dbReference type="GO" id="GO:0008198">
    <property type="term" value="F:ferrous iron binding"/>
    <property type="evidence" value="ECO:0007669"/>
    <property type="project" value="InterPro"/>
</dbReference>
<dbReference type="Pfam" id="PF02900">
    <property type="entry name" value="LigB"/>
    <property type="match status" value="1"/>
</dbReference>
<dbReference type="EMBL" id="MHKB01000011">
    <property type="protein sequence ID" value="OGY79013.1"/>
    <property type="molecule type" value="Genomic_DNA"/>
</dbReference>
<dbReference type="SUPFAM" id="SSF53213">
    <property type="entry name" value="LigB-like"/>
    <property type="match status" value="1"/>
</dbReference>
<dbReference type="Proteomes" id="UP000177165">
    <property type="component" value="Unassembled WGS sequence"/>
</dbReference>
<protein>
    <submittedName>
        <fullName evidence="2">AmmeMemoRadiSam system protein B</fullName>
    </submittedName>
</protein>
<dbReference type="NCBIfam" id="TIGR04336">
    <property type="entry name" value="AmmeMemoSam_B"/>
    <property type="match status" value="1"/>
</dbReference>
<dbReference type="CDD" id="cd07951">
    <property type="entry name" value="ED_3B_N_AMMECR1"/>
    <property type="match status" value="1"/>
</dbReference>